<dbReference type="Proteomes" id="UP001165586">
    <property type="component" value="Unassembled WGS sequence"/>
</dbReference>
<evidence type="ECO:0000313" key="2">
    <source>
        <dbReference type="Proteomes" id="UP001165586"/>
    </source>
</evidence>
<feature type="non-terminal residue" evidence="1">
    <location>
        <position position="1"/>
    </location>
</feature>
<gene>
    <name evidence="1" type="ORF">N1032_24090</name>
</gene>
<keyword evidence="2" id="KW-1185">Reference proteome</keyword>
<protein>
    <submittedName>
        <fullName evidence="1">Uncharacterized protein</fullName>
    </submittedName>
</protein>
<name>A0ABT2HA31_9MICO</name>
<proteinExistence type="predicted"/>
<comment type="caution">
    <text evidence="1">The sequence shown here is derived from an EMBL/GenBank/DDBJ whole genome shotgun (WGS) entry which is preliminary data.</text>
</comment>
<evidence type="ECO:0000313" key="1">
    <source>
        <dbReference type="EMBL" id="MCS5736815.1"/>
    </source>
</evidence>
<reference evidence="1" key="1">
    <citation type="submission" date="2022-08" db="EMBL/GenBank/DDBJ databases">
        <authorList>
            <person name="Deng Y."/>
            <person name="Han X.-F."/>
            <person name="Zhang Y.-Q."/>
        </authorList>
    </citation>
    <scope>NUCLEOTIDE SEQUENCE</scope>
    <source>
        <strain evidence="1">CPCC 203386</strain>
    </source>
</reference>
<accession>A0ABT2HA31</accession>
<dbReference type="RefSeq" id="WP_259542987.1">
    <property type="nucleotide sequence ID" value="NZ_JANLCJ010000197.1"/>
</dbReference>
<sequence>KTFVDGEWENIHLLLGSMREDLGQKMLMTKPDEKETREELYYTAKAIDAFAVKLQECINVCKSDQGDY</sequence>
<dbReference type="EMBL" id="JANLCJ010000197">
    <property type="protein sequence ID" value="MCS5736815.1"/>
    <property type="molecule type" value="Genomic_DNA"/>
</dbReference>
<organism evidence="1 2">
    <name type="scientific">Herbiconiux daphne</name>
    <dbReference type="NCBI Taxonomy" id="2970914"/>
    <lineage>
        <taxon>Bacteria</taxon>
        <taxon>Bacillati</taxon>
        <taxon>Actinomycetota</taxon>
        <taxon>Actinomycetes</taxon>
        <taxon>Micrococcales</taxon>
        <taxon>Microbacteriaceae</taxon>
        <taxon>Herbiconiux</taxon>
    </lineage>
</organism>